<keyword evidence="2" id="KW-0732">Signal</keyword>
<evidence type="ECO:0000313" key="3">
    <source>
        <dbReference type="EMBL" id="MDQ0541223.1"/>
    </source>
</evidence>
<evidence type="ECO:0000256" key="1">
    <source>
        <dbReference type="SAM" id="Phobius"/>
    </source>
</evidence>
<keyword evidence="1" id="KW-0812">Transmembrane</keyword>
<evidence type="ECO:0000256" key="2">
    <source>
        <dbReference type="SAM" id="SignalP"/>
    </source>
</evidence>
<reference evidence="4" key="2">
    <citation type="submission" date="2024-06" db="EMBL/GenBank/DDBJ databases">
        <authorList>
            <person name="Campbell A.G."/>
        </authorList>
    </citation>
    <scope>NUCLEOTIDE SEQUENCE</scope>
    <source>
        <strain evidence="4">EM17</strain>
    </source>
</reference>
<dbReference type="EMBL" id="JAUSWL010000001">
    <property type="protein sequence ID" value="MDQ0541223.1"/>
    <property type="molecule type" value="Genomic_DNA"/>
</dbReference>
<evidence type="ECO:0008006" key="7">
    <source>
        <dbReference type="Google" id="ProtNLM"/>
    </source>
</evidence>
<name>A0AAJ1TNH4_9HYPH</name>
<evidence type="ECO:0000313" key="6">
    <source>
        <dbReference type="Proteomes" id="UP001432995"/>
    </source>
</evidence>
<keyword evidence="1" id="KW-1133">Transmembrane helix</keyword>
<feature type="signal peptide" evidence="2">
    <location>
        <begin position="1"/>
        <end position="22"/>
    </location>
</feature>
<dbReference type="AlphaFoldDB" id="A0AAJ1TNH4"/>
<gene>
    <name evidence="4" type="ORF">ABS770_01040</name>
    <name evidence="3" type="ORF">QO001_000131</name>
</gene>
<sequence length="128" mass="13800">MRRIAVLSAAALIGAGTLASTAAEARGGGAIAAGIIGGLAAGALIGAAAQAAPAYSYSYGTPYDGYGPTPVVVRPRPVYRAYEEVEPVYATRRVVTYERVPVGYGHRRWRDDWDCDDDYGYRRHYRGW</sequence>
<dbReference type="RefSeq" id="WP_230365126.1">
    <property type="nucleotide sequence ID" value="NZ_JAJALK010000001.1"/>
</dbReference>
<proteinExistence type="predicted"/>
<dbReference type="Proteomes" id="UP001223420">
    <property type="component" value="Unassembled WGS sequence"/>
</dbReference>
<organism evidence="3 5">
    <name type="scientific">Methylobacterium brachiatum</name>
    <dbReference type="NCBI Taxonomy" id="269660"/>
    <lineage>
        <taxon>Bacteria</taxon>
        <taxon>Pseudomonadati</taxon>
        <taxon>Pseudomonadota</taxon>
        <taxon>Alphaproteobacteria</taxon>
        <taxon>Hyphomicrobiales</taxon>
        <taxon>Methylobacteriaceae</taxon>
        <taxon>Methylobacterium</taxon>
    </lineage>
</organism>
<keyword evidence="1" id="KW-0472">Membrane</keyword>
<evidence type="ECO:0000313" key="4">
    <source>
        <dbReference type="EMBL" id="MER2286828.1"/>
    </source>
</evidence>
<comment type="caution">
    <text evidence="3">The sequence shown here is derived from an EMBL/GenBank/DDBJ whole genome shotgun (WGS) entry which is preliminary data.</text>
</comment>
<feature type="transmembrane region" description="Helical" evidence="1">
    <location>
        <begin position="29"/>
        <end position="49"/>
    </location>
</feature>
<feature type="chain" id="PRO_5042527822" description="PXPV repeat-containing protein" evidence="2">
    <location>
        <begin position="23"/>
        <end position="128"/>
    </location>
</feature>
<protein>
    <recommendedName>
        <fullName evidence="7">PXPV repeat-containing protein</fullName>
    </recommendedName>
</protein>
<evidence type="ECO:0000313" key="5">
    <source>
        <dbReference type="Proteomes" id="UP001223420"/>
    </source>
</evidence>
<reference evidence="3" key="1">
    <citation type="submission" date="2023-07" db="EMBL/GenBank/DDBJ databases">
        <title>Genomic Encyclopedia of Type Strains, Phase IV (KMG-IV): sequencing the most valuable type-strain genomes for metagenomic binning, comparative biology and taxonomic classification.</title>
        <authorList>
            <person name="Goeker M."/>
        </authorList>
    </citation>
    <scope>NUCLEOTIDE SEQUENCE</scope>
    <source>
        <strain evidence="3">DSM 19569</strain>
    </source>
</reference>
<dbReference type="Proteomes" id="UP001432995">
    <property type="component" value="Unassembled WGS sequence"/>
</dbReference>
<dbReference type="EMBL" id="JBELQD010000001">
    <property type="protein sequence ID" value="MER2286828.1"/>
    <property type="molecule type" value="Genomic_DNA"/>
</dbReference>
<keyword evidence="6" id="KW-1185">Reference proteome</keyword>
<accession>A0AAJ1TNH4</accession>